<name>A0A563EF06_9PSEU</name>
<keyword evidence="4" id="KW-1185">Reference proteome</keyword>
<dbReference type="EMBL" id="VOBR01000063">
    <property type="protein sequence ID" value="TWP43514.1"/>
    <property type="molecule type" value="Genomic_DNA"/>
</dbReference>
<keyword evidence="1" id="KW-0175">Coiled coil</keyword>
<protein>
    <submittedName>
        <fullName evidence="3">IS1634 family transposase</fullName>
    </submittedName>
</protein>
<dbReference type="InterPro" id="IPR002559">
    <property type="entry name" value="Transposase_11"/>
</dbReference>
<dbReference type="NCBIfam" id="NF033559">
    <property type="entry name" value="transpos_IS1634"/>
    <property type="match status" value="1"/>
</dbReference>
<dbReference type="Proteomes" id="UP000316639">
    <property type="component" value="Unassembled WGS sequence"/>
</dbReference>
<dbReference type="SUPFAM" id="SSF53098">
    <property type="entry name" value="Ribonuclease H-like"/>
    <property type="match status" value="1"/>
</dbReference>
<dbReference type="InterPro" id="IPR012337">
    <property type="entry name" value="RNaseH-like_sf"/>
</dbReference>
<gene>
    <name evidence="3" type="ORF">FKR81_42360</name>
</gene>
<dbReference type="GO" id="GO:0006313">
    <property type="term" value="P:DNA transposition"/>
    <property type="evidence" value="ECO:0007669"/>
    <property type="project" value="InterPro"/>
</dbReference>
<dbReference type="Pfam" id="PF01609">
    <property type="entry name" value="DDE_Tnp_1"/>
    <property type="match status" value="1"/>
</dbReference>
<accession>A0A563EF06</accession>
<feature type="domain" description="Transposase IS4-like" evidence="2">
    <location>
        <begin position="58"/>
        <end position="347"/>
    </location>
</feature>
<dbReference type="GO" id="GO:0004803">
    <property type="term" value="F:transposase activity"/>
    <property type="evidence" value="ECO:0007669"/>
    <property type="project" value="InterPro"/>
</dbReference>
<dbReference type="OrthoDB" id="9767746at2"/>
<evidence type="ECO:0000256" key="1">
    <source>
        <dbReference type="SAM" id="Coils"/>
    </source>
</evidence>
<dbReference type="AlphaFoldDB" id="A0A563EF06"/>
<reference evidence="3 4" key="1">
    <citation type="submission" date="2019-07" db="EMBL/GenBank/DDBJ databases">
        <title>Lentzea xizangensis sp. nov., isolated from Qinghai-Tibetan Plateau Soils.</title>
        <authorList>
            <person name="Huang J."/>
        </authorList>
    </citation>
    <scope>NUCLEOTIDE SEQUENCE [LARGE SCALE GENOMIC DNA]</scope>
    <source>
        <strain evidence="3 4">FXJ1.1311</strain>
    </source>
</reference>
<organism evidence="3 4">
    <name type="scientific">Lentzea tibetensis</name>
    <dbReference type="NCBI Taxonomy" id="2591470"/>
    <lineage>
        <taxon>Bacteria</taxon>
        <taxon>Bacillati</taxon>
        <taxon>Actinomycetota</taxon>
        <taxon>Actinomycetes</taxon>
        <taxon>Pseudonocardiales</taxon>
        <taxon>Pseudonocardiaceae</taxon>
        <taxon>Lentzea</taxon>
    </lineage>
</organism>
<evidence type="ECO:0000313" key="3">
    <source>
        <dbReference type="EMBL" id="TWP43514.1"/>
    </source>
</evidence>
<dbReference type="InterPro" id="IPR047654">
    <property type="entry name" value="IS1634_transpos"/>
</dbReference>
<sequence>MQKRAPWPNPRWVRSGRSGSKASVFFAVAHLLNLEVDLLFFDTTSTYFERDTEEDGQGAFRRYGKSKDHRDDLPQIVIGLAVTKEGIPVRVWCWPGNTNDQAVLAEVKDDMRHWKLGRVITVVDRGFSSADNLAYLRRAGGHYIAGMRMRDGGELAEQALARQGRYQQVRDNLRVKEIRVDGAADTRFIICHNPEQADRDKTQREQAIARIEAELERIAAQRQREQRRARTGSDKAKQKAEAAHVRAECALRDHPTLKRWIRQHASGRLAIDRAKAKAEQRLDGKYLLATSDPDITAEDAALGYKNLLEAERGFRDFKSELLLRPVFHRLEHRIRAHVLICWLVLLLTRVAELSCHQSWRTISRETGRLKQVTLAGQAGTITQTTPVRAGQQAIYQALSITPPPRISAFDPS</sequence>
<feature type="coiled-coil region" evidence="1">
    <location>
        <begin position="201"/>
        <end position="228"/>
    </location>
</feature>
<comment type="caution">
    <text evidence="3">The sequence shown here is derived from an EMBL/GenBank/DDBJ whole genome shotgun (WGS) entry which is preliminary data.</text>
</comment>
<dbReference type="RefSeq" id="WP_146361148.1">
    <property type="nucleotide sequence ID" value="NZ_VOBR01000063.1"/>
</dbReference>
<evidence type="ECO:0000259" key="2">
    <source>
        <dbReference type="Pfam" id="PF01609"/>
    </source>
</evidence>
<proteinExistence type="predicted"/>
<dbReference type="PANTHER" id="PTHR34614:SF2">
    <property type="entry name" value="TRANSPOSASE IS4-LIKE DOMAIN-CONTAINING PROTEIN"/>
    <property type="match status" value="1"/>
</dbReference>
<dbReference type="GO" id="GO:0003677">
    <property type="term" value="F:DNA binding"/>
    <property type="evidence" value="ECO:0007669"/>
    <property type="project" value="InterPro"/>
</dbReference>
<evidence type="ECO:0000313" key="4">
    <source>
        <dbReference type="Proteomes" id="UP000316639"/>
    </source>
</evidence>
<dbReference type="PANTHER" id="PTHR34614">
    <property type="match status" value="1"/>
</dbReference>